<organism evidence="1 2">
    <name type="scientific">Lupinus luteus</name>
    <name type="common">European yellow lupine</name>
    <dbReference type="NCBI Taxonomy" id="3873"/>
    <lineage>
        <taxon>Eukaryota</taxon>
        <taxon>Viridiplantae</taxon>
        <taxon>Streptophyta</taxon>
        <taxon>Embryophyta</taxon>
        <taxon>Tracheophyta</taxon>
        <taxon>Spermatophyta</taxon>
        <taxon>Magnoliopsida</taxon>
        <taxon>eudicotyledons</taxon>
        <taxon>Gunneridae</taxon>
        <taxon>Pentapetalae</taxon>
        <taxon>rosids</taxon>
        <taxon>fabids</taxon>
        <taxon>Fabales</taxon>
        <taxon>Fabaceae</taxon>
        <taxon>Papilionoideae</taxon>
        <taxon>50 kb inversion clade</taxon>
        <taxon>genistoids sensu lato</taxon>
        <taxon>core genistoids</taxon>
        <taxon>Genisteae</taxon>
        <taxon>Lupinus</taxon>
    </lineage>
</organism>
<keyword evidence="2" id="KW-1185">Reference proteome</keyword>
<proteinExistence type="predicted"/>
<protein>
    <submittedName>
        <fullName evidence="1">Uncharacterized protein</fullName>
    </submittedName>
</protein>
<evidence type="ECO:0000313" key="1">
    <source>
        <dbReference type="EMBL" id="CAL0303274.1"/>
    </source>
</evidence>
<dbReference type="Proteomes" id="UP001497480">
    <property type="component" value="Unassembled WGS sequence"/>
</dbReference>
<accession>A0AAV1W1F2</accession>
<sequence>MPWVLHNAFLIRAGDRLGVVLDTERPFLGRIGEGFQYLSEVVKLALEEWAAMLMRMVGKPEVHRFASDIISALVWNSSHKLQVASWLYLSKLLHKLSKKEID</sequence>
<dbReference type="EMBL" id="CAXHTB010000003">
    <property type="protein sequence ID" value="CAL0303274.1"/>
    <property type="molecule type" value="Genomic_DNA"/>
</dbReference>
<gene>
    <name evidence="1" type="ORF">LLUT_LOCUS4334</name>
</gene>
<name>A0AAV1W1F2_LUPLU</name>
<dbReference type="AlphaFoldDB" id="A0AAV1W1F2"/>
<evidence type="ECO:0000313" key="2">
    <source>
        <dbReference type="Proteomes" id="UP001497480"/>
    </source>
</evidence>
<reference evidence="1 2" key="1">
    <citation type="submission" date="2024-03" db="EMBL/GenBank/DDBJ databases">
        <authorList>
            <person name="Martinez-Hernandez J."/>
        </authorList>
    </citation>
    <scope>NUCLEOTIDE SEQUENCE [LARGE SCALE GENOMIC DNA]</scope>
</reference>
<comment type="caution">
    <text evidence="1">The sequence shown here is derived from an EMBL/GenBank/DDBJ whole genome shotgun (WGS) entry which is preliminary data.</text>
</comment>